<feature type="domain" description="AMP-dependent synthetase/ligase" evidence="2">
    <location>
        <begin position="71"/>
        <end position="487"/>
    </location>
</feature>
<dbReference type="EMBL" id="CAJHUC010002638">
    <property type="protein sequence ID" value="CAD7704109.1"/>
    <property type="molecule type" value="Genomic_DNA"/>
</dbReference>
<dbReference type="OrthoDB" id="1700726at2759"/>
<keyword evidence="4" id="KW-1185">Reference proteome</keyword>
<reference evidence="3" key="1">
    <citation type="submission" date="2020-12" db="EMBL/GenBank/DDBJ databases">
        <authorList>
            <person name="Iha C."/>
        </authorList>
    </citation>
    <scope>NUCLEOTIDE SEQUENCE</scope>
</reference>
<dbReference type="Proteomes" id="UP000708148">
    <property type="component" value="Unassembled WGS sequence"/>
</dbReference>
<proteinExistence type="predicted"/>
<dbReference type="AlphaFoldDB" id="A0A8S1J8U6"/>
<dbReference type="SUPFAM" id="SSF56801">
    <property type="entry name" value="Acetyl-CoA synthetase-like"/>
    <property type="match status" value="1"/>
</dbReference>
<feature type="region of interest" description="Disordered" evidence="1">
    <location>
        <begin position="1"/>
        <end position="32"/>
    </location>
</feature>
<comment type="caution">
    <text evidence="3">The sequence shown here is derived from an EMBL/GenBank/DDBJ whole genome shotgun (WGS) entry which is preliminary data.</text>
</comment>
<evidence type="ECO:0000259" key="2">
    <source>
        <dbReference type="Pfam" id="PF00501"/>
    </source>
</evidence>
<evidence type="ECO:0000313" key="4">
    <source>
        <dbReference type="Proteomes" id="UP000708148"/>
    </source>
</evidence>
<dbReference type="GO" id="GO:0004467">
    <property type="term" value="F:long-chain fatty acid-CoA ligase activity"/>
    <property type="evidence" value="ECO:0007669"/>
    <property type="project" value="TreeGrafter"/>
</dbReference>
<accession>A0A8S1J8U6</accession>
<dbReference type="GO" id="GO:0016020">
    <property type="term" value="C:membrane"/>
    <property type="evidence" value="ECO:0007669"/>
    <property type="project" value="TreeGrafter"/>
</dbReference>
<dbReference type="PANTHER" id="PTHR43272:SF3">
    <property type="entry name" value="LONG CHAIN ACYL-COA SYNTHETASE 4"/>
    <property type="match status" value="1"/>
</dbReference>
<protein>
    <recommendedName>
        <fullName evidence="2">AMP-dependent synthetase/ligase domain-containing protein</fullName>
    </recommendedName>
</protein>
<sequence length="581" mass="62164">MRPLVQAEPPRQAQSDRPSASPAYRPSVEDGAPESSLAATIDEMFDRSVAACGGQPMLGLRAGPASAPGGYAFSTYSEVSLRVSAFARALNGIQGSGLPVAIYGQNSPEWMVAFLACARAGRVVVPINDSLGARQAEYVLRHCEAGAMVVSSGHLARALSLASRVKSVRTIVHWSAPAGAPYPLPPGVSEATSAGVEVVSLEALCRGGADAPGPSLGPRPSPDDVLAVMYTSGTTGAQKGVMLTHRAVMSTMAGIEDICRLAGTDMGPGDSILSYLPLAHILELETELFFVFVGGAIGYWRGDPGGLLEDVQALRPTMFLGVPHIFDRMVARLKSRVAHLDFPRRSAFGVGYRWKLALLRRQRRGVFGKAVVGTLNLLLFRKACRKMLGGRTKLVLSGGAPLSSSSEEFLRVGVCCPIVQGYGLTETCGGVFASMPHRFEMFGTVGVPLRSTTFRLESVPELGYDALADPPCGELLIKSPQLFSGYYKAPDASNVDKDGWLHTGDIAQLEDGYIRIMDRRHNFTLNSDGDFLSLEKIEAAYRNCSIVDQIWIYCVAPRQVLVAVVVPHPEGIEAWAKTAKV</sequence>
<evidence type="ECO:0000313" key="3">
    <source>
        <dbReference type="EMBL" id="CAD7704109.1"/>
    </source>
</evidence>
<dbReference type="PANTHER" id="PTHR43272">
    <property type="entry name" value="LONG-CHAIN-FATTY-ACID--COA LIGASE"/>
    <property type="match status" value="1"/>
</dbReference>
<feature type="non-terminal residue" evidence="3">
    <location>
        <position position="1"/>
    </location>
</feature>
<evidence type="ECO:0000256" key="1">
    <source>
        <dbReference type="SAM" id="MobiDB-lite"/>
    </source>
</evidence>
<gene>
    <name evidence="3" type="ORF">OSTQU699_LOCUS9466</name>
</gene>
<dbReference type="Pfam" id="PF00501">
    <property type="entry name" value="AMP-binding"/>
    <property type="match status" value="1"/>
</dbReference>
<organism evidence="3 4">
    <name type="scientific">Ostreobium quekettii</name>
    <dbReference type="NCBI Taxonomy" id="121088"/>
    <lineage>
        <taxon>Eukaryota</taxon>
        <taxon>Viridiplantae</taxon>
        <taxon>Chlorophyta</taxon>
        <taxon>core chlorophytes</taxon>
        <taxon>Ulvophyceae</taxon>
        <taxon>TCBD clade</taxon>
        <taxon>Bryopsidales</taxon>
        <taxon>Ostreobineae</taxon>
        <taxon>Ostreobiaceae</taxon>
        <taxon>Ostreobium</taxon>
    </lineage>
</organism>
<dbReference type="GO" id="GO:0005783">
    <property type="term" value="C:endoplasmic reticulum"/>
    <property type="evidence" value="ECO:0007669"/>
    <property type="project" value="TreeGrafter"/>
</dbReference>
<dbReference type="InterPro" id="IPR000873">
    <property type="entry name" value="AMP-dep_synth/lig_dom"/>
</dbReference>
<name>A0A8S1J8U6_9CHLO</name>
<dbReference type="Gene3D" id="3.40.50.12780">
    <property type="entry name" value="N-terminal domain of ligase-like"/>
    <property type="match status" value="1"/>
</dbReference>
<dbReference type="InterPro" id="IPR042099">
    <property type="entry name" value="ANL_N_sf"/>
</dbReference>